<feature type="active site" description="Proton acceptor" evidence="1">
    <location>
        <position position="48"/>
    </location>
</feature>
<dbReference type="Gene3D" id="2.40.320.10">
    <property type="entry name" value="Hypothetical Protein Pfu-838710-001"/>
    <property type="match status" value="1"/>
</dbReference>
<dbReference type="SUPFAM" id="SSF55154">
    <property type="entry name" value="CYTH-like phosphatases"/>
    <property type="match status" value="1"/>
</dbReference>
<gene>
    <name evidence="3" type="ORF">SAMN05216366_12530</name>
</gene>
<dbReference type="PIRSF" id="PIRSF016487">
    <property type="entry name" value="CYTH_UCP016487"/>
    <property type="match status" value="1"/>
</dbReference>
<dbReference type="InterPro" id="IPR023577">
    <property type="entry name" value="CYTH_domain"/>
</dbReference>
<dbReference type="PROSITE" id="PS51707">
    <property type="entry name" value="CYTH"/>
    <property type="match status" value="1"/>
</dbReference>
<feature type="domain" description="CYTH" evidence="2">
    <location>
        <begin position="22"/>
        <end position="166"/>
    </location>
</feature>
<dbReference type="Pfam" id="PF01928">
    <property type="entry name" value="CYTH"/>
    <property type="match status" value="1"/>
</dbReference>
<accession>A0A1H0TQS0</accession>
<evidence type="ECO:0000259" key="2">
    <source>
        <dbReference type="PROSITE" id="PS51707"/>
    </source>
</evidence>
<dbReference type="PANTHER" id="PTHR40114:SF1">
    <property type="entry name" value="SLR0698 PROTEIN"/>
    <property type="match status" value="1"/>
</dbReference>
<dbReference type="Proteomes" id="UP000182412">
    <property type="component" value="Unassembled WGS sequence"/>
</dbReference>
<organism evidence="3 4">
    <name type="scientific">Selenomonas ruminantium</name>
    <dbReference type="NCBI Taxonomy" id="971"/>
    <lineage>
        <taxon>Bacteria</taxon>
        <taxon>Bacillati</taxon>
        <taxon>Bacillota</taxon>
        <taxon>Negativicutes</taxon>
        <taxon>Selenomonadales</taxon>
        <taxon>Selenomonadaceae</taxon>
        <taxon>Selenomonas</taxon>
    </lineage>
</organism>
<sequence length="174" mass="20211">MKKAREFEKKCYNREERVMSMAKEIERKFLVRENWQPQNAGVDIAQGYLSTVPERTVRVRIKADRAFLTIKGRNEGISRPEFEYEIPVADAEELLQLAEQPVLRKKRYLEKHGGFLWEIDVFAGANVGLVVAEIELPTEDTVFSPPCWLGEEVSGDVRYYNANLIKTPYSLWKK</sequence>
<dbReference type="PANTHER" id="PTHR40114">
    <property type="entry name" value="SLR0698 PROTEIN"/>
    <property type="match status" value="1"/>
</dbReference>
<evidence type="ECO:0000313" key="4">
    <source>
        <dbReference type="Proteomes" id="UP000182412"/>
    </source>
</evidence>
<dbReference type="AlphaFoldDB" id="A0A1H0TQS0"/>
<dbReference type="EMBL" id="FNJQ01000025">
    <property type="protein sequence ID" value="SDP56115.1"/>
    <property type="molecule type" value="Genomic_DNA"/>
</dbReference>
<reference evidence="3 4" key="1">
    <citation type="submission" date="2016-10" db="EMBL/GenBank/DDBJ databases">
        <authorList>
            <person name="de Groot N.N."/>
        </authorList>
    </citation>
    <scope>NUCLEOTIDE SEQUENCE [LARGE SCALE GENOMIC DNA]</scope>
    <source>
        <strain evidence="3 4">S137</strain>
    </source>
</reference>
<proteinExistence type="predicted"/>
<protein>
    <submittedName>
        <fullName evidence="3">Adenylate cyclase</fullName>
    </submittedName>
</protein>
<dbReference type="InterPro" id="IPR033469">
    <property type="entry name" value="CYTH-like_dom_sf"/>
</dbReference>
<dbReference type="InterPro" id="IPR012042">
    <property type="entry name" value="NeuTTM/CthTTM-like"/>
</dbReference>
<name>A0A1H0TQS0_SELRU</name>
<dbReference type="CDD" id="cd07891">
    <property type="entry name" value="CYTH-like_CthTTM-like_1"/>
    <property type="match status" value="1"/>
</dbReference>
<dbReference type="SMART" id="SM01118">
    <property type="entry name" value="CYTH"/>
    <property type="match status" value="1"/>
</dbReference>
<evidence type="ECO:0000313" key="3">
    <source>
        <dbReference type="EMBL" id="SDP56115.1"/>
    </source>
</evidence>
<evidence type="ECO:0000256" key="1">
    <source>
        <dbReference type="PIRSR" id="PIRSR016487-1"/>
    </source>
</evidence>